<dbReference type="PANTHER" id="PTHR34982">
    <property type="entry name" value="YOP PROTEINS TRANSLOCATION PROTEIN L"/>
    <property type="match status" value="1"/>
</dbReference>
<feature type="region of interest" description="Disordered" evidence="10">
    <location>
        <begin position="42"/>
        <end position="69"/>
    </location>
</feature>
<dbReference type="PANTHER" id="PTHR34982:SF1">
    <property type="entry name" value="FLAGELLAR ASSEMBLY PROTEIN FLIH"/>
    <property type="match status" value="1"/>
</dbReference>
<evidence type="ECO:0000256" key="1">
    <source>
        <dbReference type="ARBA" id="ARBA00003041"/>
    </source>
</evidence>
<keyword evidence="5" id="KW-0813">Transport</keyword>
<comment type="function">
    <text evidence="1">Needed for flagellar regrowth and assembly.</text>
</comment>
<evidence type="ECO:0000259" key="11">
    <source>
        <dbReference type="Pfam" id="PF02108"/>
    </source>
</evidence>
<evidence type="ECO:0000256" key="3">
    <source>
        <dbReference type="ARBA" id="ARBA00006602"/>
    </source>
</evidence>
<dbReference type="SUPFAM" id="SSF160527">
    <property type="entry name" value="V-type ATPase subunit E-like"/>
    <property type="match status" value="1"/>
</dbReference>
<dbReference type="InterPro" id="IPR000563">
    <property type="entry name" value="Flag_FliH"/>
</dbReference>
<gene>
    <name evidence="12" type="ORF">SR882_09460</name>
</gene>
<keyword evidence="8" id="KW-0653">Protein transport</keyword>
<reference evidence="12 13" key="1">
    <citation type="submission" date="2023-11" db="EMBL/GenBank/DDBJ databases">
        <title>MicrobeMod: A computational toolkit for identifying prokaryotic methylation and restriction-modification with nanopore sequencing.</title>
        <authorList>
            <person name="Crits-Christoph A."/>
            <person name="Kang S.C."/>
            <person name="Lee H."/>
            <person name="Ostrov N."/>
        </authorList>
    </citation>
    <scope>NUCLEOTIDE SEQUENCE [LARGE SCALE GENOMIC DNA]</scope>
    <source>
        <strain evidence="12 13">ATCC 49870</strain>
    </source>
</reference>
<evidence type="ECO:0000256" key="2">
    <source>
        <dbReference type="ARBA" id="ARBA00004496"/>
    </source>
</evidence>
<evidence type="ECO:0000313" key="13">
    <source>
        <dbReference type="Proteomes" id="UP001327459"/>
    </source>
</evidence>
<organism evidence="12 13">
    <name type="scientific">Guyparkeria halophila</name>
    <dbReference type="NCBI Taxonomy" id="47960"/>
    <lineage>
        <taxon>Bacteria</taxon>
        <taxon>Pseudomonadati</taxon>
        <taxon>Pseudomonadota</taxon>
        <taxon>Gammaproteobacteria</taxon>
        <taxon>Chromatiales</taxon>
        <taxon>Thioalkalibacteraceae</taxon>
        <taxon>Guyparkeria</taxon>
    </lineage>
</organism>
<dbReference type="RefSeq" id="WP_322521000.1">
    <property type="nucleotide sequence ID" value="NZ_CP140153.1"/>
</dbReference>
<dbReference type="Pfam" id="PF02108">
    <property type="entry name" value="FliH"/>
    <property type="match status" value="1"/>
</dbReference>
<feature type="region of interest" description="Disordered" evidence="10">
    <location>
        <begin position="221"/>
        <end position="289"/>
    </location>
</feature>
<dbReference type="PRINTS" id="PR01003">
    <property type="entry name" value="FLGFLIH"/>
</dbReference>
<keyword evidence="9" id="KW-1006">Bacterial flagellum protein export</keyword>
<evidence type="ECO:0000256" key="10">
    <source>
        <dbReference type="SAM" id="MobiDB-lite"/>
    </source>
</evidence>
<sequence>MSSSDESPTLTRPLDASDWSELVGAWELPDFSAAPADEPAYELDPATAEELAEARAEAEQRGYEAGLQKGRDAGYQEGMAAAREEIESVENRLRGWLSHLERPLALLDDEVTEQLTALATQIARVMVAREVQADNSGLPSIAREALAALPVSARAVILRCAPADETALRELIDDSRFETLDLKPDPTVTAGGVVVESGDARVDASLANRWAATLDHLIGRVYPGPDQPVPDDAAARSGTDRSDRGDQLAGQAREAGESDAAVDAEASARTDAKPAPEADDPQSEEHRDD</sequence>
<evidence type="ECO:0000256" key="4">
    <source>
        <dbReference type="ARBA" id="ARBA00016507"/>
    </source>
</evidence>
<comment type="subcellular location">
    <subcellularLocation>
        <location evidence="2">Cytoplasm</location>
    </subcellularLocation>
</comment>
<keyword evidence="6" id="KW-0963">Cytoplasm</keyword>
<keyword evidence="13" id="KW-1185">Reference proteome</keyword>
<feature type="domain" description="Flagellar assembly protein FliH/Type III secretion system HrpE" evidence="11">
    <location>
        <begin position="90"/>
        <end position="211"/>
    </location>
</feature>
<dbReference type="InterPro" id="IPR051472">
    <property type="entry name" value="T3SS_Stator/FliH"/>
</dbReference>
<dbReference type="EMBL" id="CP140153">
    <property type="protein sequence ID" value="WQH15979.1"/>
    <property type="molecule type" value="Genomic_DNA"/>
</dbReference>
<dbReference type="InterPro" id="IPR018035">
    <property type="entry name" value="Flagellar_FliH/T3SS_HrpE"/>
</dbReference>
<name>A0ABZ0YX55_9GAMM</name>
<evidence type="ECO:0000256" key="6">
    <source>
        <dbReference type="ARBA" id="ARBA00022490"/>
    </source>
</evidence>
<keyword evidence="7" id="KW-1005">Bacterial flagellum biogenesis</keyword>
<protein>
    <recommendedName>
        <fullName evidence="4">Flagellar assembly protein FliH</fullName>
    </recommendedName>
</protein>
<evidence type="ECO:0000256" key="7">
    <source>
        <dbReference type="ARBA" id="ARBA00022795"/>
    </source>
</evidence>
<dbReference type="Proteomes" id="UP001327459">
    <property type="component" value="Chromosome"/>
</dbReference>
<evidence type="ECO:0000256" key="8">
    <source>
        <dbReference type="ARBA" id="ARBA00022927"/>
    </source>
</evidence>
<comment type="similarity">
    <text evidence="3">Belongs to the FliH family.</text>
</comment>
<feature type="compositionally biased region" description="Basic and acidic residues" evidence="10">
    <location>
        <begin position="266"/>
        <end position="276"/>
    </location>
</feature>
<evidence type="ECO:0000313" key="12">
    <source>
        <dbReference type="EMBL" id="WQH15979.1"/>
    </source>
</evidence>
<proteinExistence type="inferred from homology"/>
<feature type="compositionally biased region" description="Basic and acidic residues" evidence="10">
    <location>
        <begin position="52"/>
        <end position="62"/>
    </location>
</feature>
<evidence type="ECO:0000256" key="5">
    <source>
        <dbReference type="ARBA" id="ARBA00022448"/>
    </source>
</evidence>
<evidence type="ECO:0000256" key="9">
    <source>
        <dbReference type="ARBA" id="ARBA00023225"/>
    </source>
</evidence>
<accession>A0ABZ0YX55</accession>